<protein>
    <submittedName>
        <fullName evidence="3">ComF family protein</fullName>
    </submittedName>
</protein>
<dbReference type="InterPro" id="IPR051910">
    <property type="entry name" value="ComF/GntX_DNA_util-trans"/>
</dbReference>
<proteinExistence type="inferred from homology"/>
<accession>A0ABQ7FHS0</accession>
<gene>
    <name evidence="3" type="ORF">GCU69_15810</name>
</gene>
<dbReference type="SUPFAM" id="SSF53271">
    <property type="entry name" value="PRTase-like"/>
    <property type="match status" value="1"/>
</dbReference>
<organism evidence="3 4">
    <name type="scientific">Streptomyces lycii</name>
    <dbReference type="NCBI Taxonomy" id="2654337"/>
    <lineage>
        <taxon>Bacteria</taxon>
        <taxon>Bacillati</taxon>
        <taxon>Actinomycetota</taxon>
        <taxon>Actinomycetes</taxon>
        <taxon>Kitasatosporales</taxon>
        <taxon>Streptomycetaceae</taxon>
        <taxon>Streptomyces</taxon>
    </lineage>
</organism>
<feature type="compositionally biased region" description="Basic and acidic residues" evidence="2">
    <location>
        <begin position="233"/>
        <end position="247"/>
    </location>
</feature>
<comment type="caution">
    <text evidence="3">The sequence shown here is derived from an EMBL/GenBank/DDBJ whole genome shotgun (WGS) entry which is preliminary data.</text>
</comment>
<dbReference type="Gene3D" id="3.40.50.2020">
    <property type="match status" value="1"/>
</dbReference>
<evidence type="ECO:0000256" key="1">
    <source>
        <dbReference type="ARBA" id="ARBA00008007"/>
    </source>
</evidence>
<sequence length="247" mass="25808">MGGWWQEITELVLPADCAGCGEPRTALCGRCRAALSGRAAGPVRPDPVPDGLPPVRAAAPYADEVRAVLLAHKERGALGLSRPLGAALAGAARVAAPGDGPLLLVPVPSARRSVAARGHDPTRRIARSAAAELRRAGRPARLCAALRQRRPVADQSGLSARRRLGNLMGALEAPAPAARWLREAPVLLVDDLMTTGASLAESARSVRAVGGQVTGAAVVAAPPTAFRGRRGRERPQPERFGDERRSR</sequence>
<evidence type="ECO:0000313" key="4">
    <source>
        <dbReference type="Proteomes" id="UP000621266"/>
    </source>
</evidence>
<dbReference type="PANTHER" id="PTHR47505:SF1">
    <property type="entry name" value="DNA UTILIZATION PROTEIN YHGH"/>
    <property type="match status" value="1"/>
</dbReference>
<feature type="region of interest" description="Disordered" evidence="2">
    <location>
        <begin position="220"/>
        <end position="247"/>
    </location>
</feature>
<dbReference type="InterPro" id="IPR000836">
    <property type="entry name" value="PRTase_dom"/>
</dbReference>
<dbReference type="Proteomes" id="UP000621266">
    <property type="component" value="Unassembled WGS sequence"/>
</dbReference>
<comment type="similarity">
    <text evidence="1">Belongs to the ComF/GntX family.</text>
</comment>
<reference evidence="3 4" key="1">
    <citation type="submission" date="2019-10" db="EMBL/GenBank/DDBJ databases">
        <title>Streptomyces tenebrisbrunneis sp.nov., an endogenous actinomycete isolated from of Lycium ruthenicum.</title>
        <authorList>
            <person name="Ma L."/>
        </authorList>
    </citation>
    <scope>NUCLEOTIDE SEQUENCE [LARGE SCALE GENOMIC DNA]</scope>
    <source>
        <strain evidence="3 4">TRM 66187</strain>
    </source>
</reference>
<keyword evidence="4" id="KW-1185">Reference proteome</keyword>
<evidence type="ECO:0000256" key="2">
    <source>
        <dbReference type="SAM" id="MobiDB-lite"/>
    </source>
</evidence>
<dbReference type="EMBL" id="WHPN01000286">
    <property type="protein sequence ID" value="KAF4408152.1"/>
    <property type="molecule type" value="Genomic_DNA"/>
</dbReference>
<evidence type="ECO:0000313" key="3">
    <source>
        <dbReference type="EMBL" id="KAF4408152.1"/>
    </source>
</evidence>
<name>A0ABQ7FHS0_9ACTN</name>
<dbReference type="InterPro" id="IPR029057">
    <property type="entry name" value="PRTase-like"/>
</dbReference>
<dbReference type="RefSeq" id="WP_098752173.1">
    <property type="nucleotide sequence ID" value="NZ_WHPN01000286.1"/>
</dbReference>
<dbReference type="PANTHER" id="PTHR47505">
    <property type="entry name" value="DNA UTILIZATION PROTEIN YHGH"/>
    <property type="match status" value="1"/>
</dbReference>
<dbReference type="CDD" id="cd06223">
    <property type="entry name" value="PRTases_typeI"/>
    <property type="match status" value="1"/>
</dbReference>